<dbReference type="RefSeq" id="WP_204036576.1">
    <property type="nucleotide sequence ID" value="NZ_BOPC01000061.1"/>
</dbReference>
<accession>A0ABQ4JI18</accession>
<dbReference type="SUPFAM" id="SSF140453">
    <property type="entry name" value="EsxAB dimer-like"/>
    <property type="match status" value="1"/>
</dbReference>
<organism evidence="3 4">
    <name type="scientific">Micromonospora qiuiae</name>
    <dbReference type="NCBI Taxonomy" id="502268"/>
    <lineage>
        <taxon>Bacteria</taxon>
        <taxon>Bacillati</taxon>
        <taxon>Actinomycetota</taxon>
        <taxon>Actinomycetes</taxon>
        <taxon>Micromonosporales</taxon>
        <taxon>Micromonosporaceae</taxon>
        <taxon>Micromonospora</taxon>
    </lineage>
</organism>
<comment type="caution">
    <text evidence="3">The sequence shown here is derived from an EMBL/GenBank/DDBJ whole genome shotgun (WGS) entry which is preliminary data.</text>
</comment>
<dbReference type="Gene3D" id="1.10.287.1060">
    <property type="entry name" value="ESAT-6-like"/>
    <property type="match status" value="1"/>
</dbReference>
<dbReference type="InterPro" id="IPR036689">
    <property type="entry name" value="ESAT-6-like_sf"/>
</dbReference>
<dbReference type="Proteomes" id="UP000653076">
    <property type="component" value="Unassembled WGS sequence"/>
</dbReference>
<name>A0ABQ4JI18_9ACTN</name>
<dbReference type="Pfam" id="PF06013">
    <property type="entry name" value="WXG100"/>
    <property type="match status" value="1"/>
</dbReference>
<keyword evidence="2" id="KW-0175">Coiled coil</keyword>
<comment type="similarity">
    <text evidence="1">Belongs to the WXG100 family.</text>
</comment>
<protein>
    <recommendedName>
        <fullName evidence="1">ESAT-6-like protein</fullName>
    </recommendedName>
</protein>
<sequence length="109" mass="12326">MATYNADYATLRFAAVRVRATHDELGGELRRVSDAVDQLAEIWSGAGASRYQELVQRWRDDVEHLLEELHEMAEMLDRSATEQQVSDESAETAVRRIVETLNPPPEAGR</sequence>
<feature type="coiled-coil region" evidence="2">
    <location>
        <begin position="48"/>
        <end position="75"/>
    </location>
</feature>
<evidence type="ECO:0000256" key="1">
    <source>
        <dbReference type="RuleBase" id="RU362001"/>
    </source>
</evidence>
<reference evidence="3 4" key="1">
    <citation type="submission" date="2021-01" db="EMBL/GenBank/DDBJ databases">
        <title>Whole genome shotgun sequence of Verrucosispora qiuiae NBRC 106684.</title>
        <authorList>
            <person name="Komaki H."/>
            <person name="Tamura T."/>
        </authorList>
    </citation>
    <scope>NUCLEOTIDE SEQUENCE [LARGE SCALE GENOMIC DNA]</scope>
    <source>
        <strain evidence="3 4">NBRC 106684</strain>
    </source>
</reference>
<dbReference type="NCBIfam" id="TIGR03930">
    <property type="entry name" value="WXG100_ESAT6"/>
    <property type="match status" value="1"/>
</dbReference>
<evidence type="ECO:0000256" key="2">
    <source>
        <dbReference type="SAM" id="Coils"/>
    </source>
</evidence>
<dbReference type="InterPro" id="IPR010310">
    <property type="entry name" value="T7SS_ESAT-6-like"/>
</dbReference>
<dbReference type="EMBL" id="BOPC01000061">
    <property type="protein sequence ID" value="GIJ29100.1"/>
    <property type="molecule type" value="Genomic_DNA"/>
</dbReference>
<keyword evidence="4" id="KW-1185">Reference proteome</keyword>
<evidence type="ECO:0000313" key="3">
    <source>
        <dbReference type="EMBL" id="GIJ29100.1"/>
    </source>
</evidence>
<evidence type="ECO:0000313" key="4">
    <source>
        <dbReference type="Proteomes" id="UP000653076"/>
    </source>
</evidence>
<proteinExistence type="inferred from homology"/>
<gene>
    <name evidence="3" type="ORF">Vqi01_42620</name>
</gene>